<gene>
    <name evidence="1" type="ordered locus">TC41_0999</name>
</gene>
<dbReference type="Proteomes" id="UP000000292">
    <property type="component" value="Chromosome"/>
</dbReference>
<dbReference type="EMBL" id="CP002902">
    <property type="protein sequence ID" value="AEJ42952.1"/>
    <property type="molecule type" value="Genomic_DNA"/>
</dbReference>
<accession>F8IFY0</accession>
<dbReference type="STRING" id="1048834.TC41_0999"/>
<name>F8IFY0_ALIAT</name>
<proteinExistence type="predicted"/>
<reference evidence="1 2" key="1">
    <citation type="journal article" date="2011" name="J. Bacteriol.">
        <title>Complete Genome Sequence of Alicyclobacillus acidocaldarius Strain Tc-4-1.</title>
        <authorList>
            <person name="Chen Y."/>
            <person name="He Y."/>
            <person name="Zhang B."/>
            <person name="Yang J."/>
            <person name="Li W."/>
            <person name="Dong Z."/>
            <person name="Hu S."/>
        </authorList>
    </citation>
    <scope>NUCLEOTIDE SEQUENCE [LARGE SCALE GENOMIC DNA]</scope>
    <source>
        <strain evidence="1 2">Tc-4-1</strain>
    </source>
</reference>
<organism evidence="1 2">
    <name type="scientific">Alicyclobacillus acidocaldarius (strain Tc-4-1)</name>
    <name type="common">Bacillus acidocaldarius</name>
    <dbReference type="NCBI Taxonomy" id="1048834"/>
    <lineage>
        <taxon>Bacteria</taxon>
        <taxon>Bacillati</taxon>
        <taxon>Bacillota</taxon>
        <taxon>Bacilli</taxon>
        <taxon>Bacillales</taxon>
        <taxon>Alicyclobacillaceae</taxon>
        <taxon>Alicyclobacillus</taxon>
    </lineage>
</organism>
<evidence type="ECO:0000313" key="1">
    <source>
        <dbReference type="EMBL" id="AEJ42952.1"/>
    </source>
</evidence>
<dbReference type="PATRIC" id="fig|1048834.4.peg.953"/>
<reference evidence="2" key="2">
    <citation type="submission" date="2011-06" db="EMBL/GenBank/DDBJ databases">
        <title>The complete genome sequence of Alicyclobacillus acidocaldarius sp. Tc-4-1.</title>
        <authorList>
            <person name="Chen Y."/>
            <person name="He Y."/>
            <person name="Dong Z."/>
            <person name="Hu S."/>
        </authorList>
    </citation>
    <scope>NUCLEOTIDE SEQUENCE [LARGE SCALE GENOMIC DNA]</scope>
    <source>
        <strain evidence="2">Tc-4-1</strain>
    </source>
</reference>
<dbReference type="KEGG" id="aad:TC41_0999"/>
<dbReference type="HOGENOM" id="CLU_3246231_0_0_9"/>
<protein>
    <submittedName>
        <fullName evidence="1">Uncharacterized protein</fullName>
    </submittedName>
</protein>
<dbReference type="AlphaFoldDB" id="F8IFY0"/>
<evidence type="ECO:0000313" key="2">
    <source>
        <dbReference type="Proteomes" id="UP000000292"/>
    </source>
</evidence>
<sequence>MLTSEVIFRSQEYHNDSKKQVGAGPLAPAPPCAISLQLKTGI</sequence>